<reference evidence="1 2" key="1">
    <citation type="journal article" date="2019" name="Syst. Appl. Microbiol.">
        <title>New species of pathogenic Pseudomonas isolated from citrus in Tunisia: Proposal of Pseudomonas kairouanensis sp. nov. and Pseudomonas nabeulensis sp. nov.</title>
        <authorList>
            <person name="Oueslati M."/>
            <person name="Mulet M."/>
            <person name="Gomila M."/>
            <person name="Berge O."/>
            <person name="Hajlaoui M.R."/>
            <person name="Lalucat J."/>
            <person name="Sadfi-Zouaoui N."/>
            <person name="Garcia-Valdes E."/>
        </authorList>
    </citation>
    <scope>NUCLEOTIDE SEQUENCE [LARGE SCALE GENOMIC DNA]</scope>
    <source>
        <strain evidence="1 2">KC12</strain>
    </source>
</reference>
<proteinExistence type="predicted"/>
<organism evidence="1 2">
    <name type="scientific">Pseudomonas kairouanensis</name>
    <dbReference type="NCBI Taxonomy" id="2293832"/>
    <lineage>
        <taxon>Bacteria</taxon>
        <taxon>Pseudomonadati</taxon>
        <taxon>Pseudomonadota</taxon>
        <taxon>Gammaproteobacteria</taxon>
        <taxon>Pseudomonadales</taxon>
        <taxon>Pseudomonadaceae</taxon>
        <taxon>Pseudomonas</taxon>
    </lineage>
</organism>
<evidence type="ECO:0000313" key="1">
    <source>
        <dbReference type="EMBL" id="TFY92688.1"/>
    </source>
</evidence>
<name>A0A4Z0B392_9PSED</name>
<dbReference type="Proteomes" id="UP000297391">
    <property type="component" value="Unassembled WGS sequence"/>
</dbReference>
<comment type="caution">
    <text evidence="1">The sequence shown here is derived from an EMBL/GenBank/DDBJ whole genome shotgun (WGS) entry which is preliminary data.</text>
</comment>
<keyword evidence="2" id="KW-1185">Reference proteome</keyword>
<evidence type="ECO:0000313" key="2">
    <source>
        <dbReference type="Proteomes" id="UP000297391"/>
    </source>
</evidence>
<dbReference type="EMBL" id="QUZU01000001">
    <property type="protein sequence ID" value="TFY92688.1"/>
    <property type="molecule type" value="Genomic_DNA"/>
</dbReference>
<sequence>MGHEDSIMSTRKALQKVQGTFTASVNGVENFVADTVYLNKDDVLIRVVGVDDGSASVLRIIQIDMDPDIQNGTYNFPGGPIRALIAGGQTAPSHYVTMIGQVGIDFDHQNELYNGHFNFDATNIFAPRDKIVVDGVFHIQMKPPTNK</sequence>
<gene>
    <name evidence="1" type="ORF">DYL59_01650</name>
</gene>
<dbReference type="AlphaFoldDB" id="A0A4Z0B392"/>
<protein>
    <submittedName>
        <fullName evidence="1">Uncharacterized protein</fullName>
    </submittedName>
</protein>
<accession>A0A4Z0B392</accession>